<dbReference type="Proteomes" id="UP000009882">
    <property type="component" value="Unassembled WGS sequence"/>
</dbReference>
<comment type="caution">
    <text evidence="3">The sequence shown here is derived from an EMBL/GenBank/DDBJ whole genome shotgun (WGS) entry which is preliminary data.</text>
</comment>
<dbReference type="OMA" id="HAMSRMV"/>
<evidence type="ECO:0000259" key="1">
    <source>
        <dbReference type="Pfam" id="PF07287"/>
    </source>
</evidence>
<sequence length="610" mass="67014">MMLSKRDIRIGNVSGATGDSPHAMLRMAQDGNVDVIVGDWLSEMNIAWNAITKDQDPSLGYEPGFLTQLTESIDTIAKKGIKVITNAGALNTQALAAQVQEMCRARGHKDLVIAMVLGDDISQAVTDPAKCENLLHLDHPEWALRDWLLEPYCGVAYIGAWGIVEGMKAGADIIICGRVTDASPVIGAAAWWHDWARDDWDRLAGGLVAGHLIECGPYVTGANFSGFKSILPQLVDLAFPIAEISKEGTCTITKPEAHAGAVTKHNTISQFLYELQGEQYLNPDVVANLHNVCIEQVAPNRVHVHGITGSPPPATTKAMIAAKGGYQAEATFYINGLDVSEKVEMMRNQLLHIFRDHNFSKFSIELYGSAASNPTSQQAGTVFLRVFAQAKKKEDISADKFKIPIYALRMQSYPGYHMNLDFRTMDPKPFMEIFPVVIAMASLDHQTHVLGSTISTSILIDPPQITSKYPDPRRSYETASPVDLASFGPAQLAPLGHIVHARSGDKADNSNIGFFVRNHDEYPWLQSFLTVHQIKSLFGDDWTKGENHAERRVERCEFPKVLAVHFRVLDFLDGGIASSSRIDGLGKGIGEYLRSKVVPIPVQFLERGCI</sequence>
<feature type="domain" description="AtuA-like ferredoxin-fold" evidence="2">
    <location>
        <begin position="494"/>
        <end position="596"/>
    </location>
</feature>
<dbReference type="EMBL" id="AKCT01000181">
    <property type="protein sequence ID" value="EKV12364.1"/>
    <property type="molecule type" value="Genomic_DNA"/>
</dbReference>
<dbReference type="PANTHER" id="PTHR47585:SF1">
    <property type="entry name" value="DUF1446 DOMAIN-CONTAINING PROTEIN"/>
    <property type="match status" value="1"/>
</dbReference>
<name>K9FTD8_PEND2</name>
<gene>
    <name evidence="3" type="ORF">PDIG_44920</name>
</gene>
<dbReference type="HOGENOM" id="CLU_012617_0_0_1"/>
<dbReference type="InterPro" id="IPR010839">
    <property type="entry name" value="AtuA_N"/>
</dbReference>
<dbReference type="Pfam" id="PF07287">
    <property type="entry name" value="AtuA"/>
    <property type="match status" value="1"/>
</dbReference>
<evidence type="ECO:0000259" key="2">
    <source>
        <dbReference type="Pfam" id="PF23544"/>
    </source>
</evidence>
<dbReference type="InterPro" id="IPR056362">
    <property type="entry name" value="AtuA-like_ferredoxin_dom"/>
</dbReference>
<dbReference type="AlphaFoldDB" id="K9FTD8"/>
<feature type="domain" description="Acyclic terpene utilisation N-terminal" evidence="1">
    <location>
        <begin position="8"/>
        <end position="449"/>
    </location>
</feature>
<dbReference type="Pfam" id="PF23544">
    <property type="entry name" value="AtuA_ferredoxin"/>
    <property type="match status" value="1"/>
</dbReference>
<accession>K9FTD8</accession>
<reference evidence="4" key="1">
    <citation type="journal article" date="2012" name="BMC Genomics">
        <title>Genome sequence of the necrotrophic fungus Penicillium digitatum, the main postharvest pathogen of citrus.</title>
        <authorList>
            <person name="Marcet-Houben M."/>
            <person name="Ballester A.-R."/>
            <person name="de la Fuente B."/>
            <person name="Harries E."/>
            <person name="Marcos J.F."/>
            <person name="Gonzalez-Candelas L."/>
            <person name="Gabaldon T."/>
        </authorList>
    </citation>
    <scope>NUCLEOTIDE SEQUENCE [LARGE SCALE GENOMIC DNA]</scope>
    <source>
        <strain evidence="4">PHI26 / CECT 20796</strain>
    </source>
</reference>
<dbReference type="PANTHER" id="PTHR47585">
    <property type="match status" value="1"/>
</dbReference>
<dbReference type="STRING" id="1170229.K9FTD8"/>
<organism evidence="3 4">
    <name type="scientific">Penicillium digitatum (strain PHI26 / CECT 20796)</name>
    <name type="common">Green mold</name>
    <dbReference type="NCBI Taxonomy" id="1170229"/>
    <lineage>
        <taxon>Eukaryota</taxon>
        <taxon>Fungi</taxon>
        <taxon>Dikarya</taxon>
        <taxon>Ascomycota</taxon>
        <taxon>Pezizomycotina</taxon>
        <taxon>Eurotiomycetes</taxon>
        <taxon>Eurotiomycetidae</taxon>
        <taxon>Eurotiales</taxon>
        <taxon>Aspergillaceae</taxon>
        <taxon>Penicillium</taxon>
    </lineage>
</organism>
<evidence type="ECO:0000313" key="3">
    <source>
        <dbReference type="EMBL" id="EKV12364.1"/>
    </source>
</evidence>
<evidence type="ECO:0008006" key="5">
    <source>
        <dbReference type="Google" id="ProtNLM"/>
    </source>
</evidence>
<dbReference type="eggNOG" id="ENOG502QS8D">
    <property type="taxonomic scope" value="Eukaryota"/>
</dbReference>
<keyword evidence="4" id="KW-1185">Reference proteome</keyword>
<proteinExistence type="predicted"/>
<dbReference type="InParanoid" id="K9FTD8"/>
<dbReference type="OrthoDB" id="10265871at2759"/>
<evidence type="ECO:0000313" key="4">
    <source>
        <dbReference type="Proteomes" id="UP000009882"/>
    </source>
</evidence>
<protein>
    <recommendedName>
        <fullName evidence="5">DUF1446 domain-containing protein</fullName>
    </recommendedName>
</protein>